<dbReference type="EMBL" id="CP008953">
    <property type="protein sequence ID" value="AIG80990.1"/>
    <property type="molecule type" value="Genomic_DNA"/>
</dbReference>
<dbReference type="STRING" id="208439.AJAP_41070"/>
<feature type="transmembrane region" description="Helical" evidence="6">
    <location>
        <begin position="234"/>
        <end position="253"/>
    </location>
</feature>
<dbReference type="PANTHER" id="PTHR32196">
    <property type="entry name" value="ABC TRANSPORTER PERMEASE PROTEIN YPHD-RELATED-RELATED"/>
    <property type="match status" value="1"/>
</dbReference>
<dbReference type="HOGENOM" id="CLU_028880_0_2_11"/>
<feature type="transmembrane region" description="Helical" evidence="6">
    <location>
        <begin position="273"/>
        <end position="302"/>
    </location>
</feature>
<keyword evidence="3 6" id="KW-0812">Transmembrane</keyword>
<gene>
    <name evidence="7" type="ORF">AJAP_41070</name>
</gene>
<dbReference type="AlphaFoldDB" id="A0A075VDL3"/>
<dbReference type="Proteomes" id="UP000028492">
    <property type="component" value="Chromosome"/>
</dbReference>
<protein>
    <submittedName>
        <fullName evidence="7">Conserved putative membrane protein</fullName>
    </submittedName>
</protein>
<dbReference type="eggNOG" id="COG1172">
    <property type="taxonomic scope" value="Bacteria"/>
</dbReference>
<reference evidence="7 8" key="1">
    <citation type="journal article" date="2014" name="J. Biotechnol.">
        <title>Complete genome sequence of the actinobacterium Amycolatopsis japonica MG417-CF17(T) (=DSM 44213T) producing (S,S)-N,N'-ethylenediaminedisuccinic acid.</title>
        <authorList>
            <person name="Stegmann E."/>
            <person name="Albersmeier A."/>
            <person name="Spohn M."/>
            <person name="Gert H."/>
            <person name="Weber T."/>
            <person name="Wohlleben W."/>
            <person name="Kalinowski J."/>
            <person name="Ruckert C."/>
        </authorList>
    </citation>
    <scope>NUCLEOTIDE SEQUENCE [LARGE SCALE GENOMIC DNA]</scope>
    <source>
        <strain evidence="8">MG417-CF17 (DSM 44213)</strain>
    </source>
</reference>
<feature type="transmembrane region" description="Helical" evidence="6">
    <location>
        <begin position="179"/>
        <end position="204"/>
    </location>
</feature>
<feature type="transmembrane region" description="Helical" evidence="6">
    <location>
        <begin position="27"/>
        <end position="50"/>
    </location>
</feature>
<organism evidence="7 8">
    <name type="scientific">Amycolatopsis japonica</name>
    <dbReference type="NCBI Taxonomy" id="208439"/>
    <lineage>
        <taxon>Bacteria</taxon>
        <taxon>Bacillati</taxon>
        <taxon>Actinomycetota</taxon>
        <taxon>Actinomycetes</taxon>
        <taxon>Pseudonocardiales</taxon>
        <taxon>Pseudonocardiaceae</taxon>
        <taxon>Amycolatopsis</taxon>
        <taxon>Amycolatopsis japonica group</taxon>
    </lineage>
</organism>
<feature type="transmembrane region" description="Helical" evidence="6">
    <location>
        <begin position="88"/>
        <end position="106"/>
    </location>
</feature>
<evidence type="ECO:0000313" key="8">
    <source>
        <dbReference type="Proteomes" id="UP000028492"/>
    </source>
</evidence>
<dbReference type="CDD" id="cd06579">
    <property type="entry name" value="TM_PBP1_transp_AraH_like"/>
    <property type="match status" value="1"/>
</dbReference>
<keyword evidence="2" id="KW-1003">Cell membrane</keyword>
<comment type="subcellular location">
    <subcellularLocation>
        <location evidence="1">Cell membrane</location>
        <topology evidence="1">Multi-pass membrane protein</topology>
    </subcellularLocation>
</comment>
<dbReference type="KEGG" id="aja:AJAP_41070"/>
<evidence type="ECO:0000256" key="1">
    <source>
        <dbReference type="ARBA" id="ARBA00004651"/>
    </source>
</evidence>
<sequence>MGPRELLGDEVTTATLKGNERPSIGEFFLRAPAVGPALALLVAIVVFSLSTDTFLDLDNLSLVVQQSLVVGTLALGQTLIILTAGIDLANAAAMVLATLIMAKLVVGGVSGIWALLLGIVATVVIGMVTGSLVTRIKLPPFIVTLGLLTVLTAAAKLFASGQAVPVADELLKWLGTRRYLFGGIPITYGMTLALLMYLGLWYALTRTPWGKHVYAVGNAPESARLSGIKVNRTILSVYIVAGVIVGIAAWQALGRVPNADPNAFQLGNLDSITAVVLGGASLFGGRGSVLGTMMGALVVAVLRSGLTQLGVDALYQDVATGALLIGAVCVDRFARRQQS</sequence>
<evidence type="ECO:0000256" key="3">
    <source>
        <dbReference type="ARBA" id="ARBA00022692"/>
    </source>
</evidence>
<feature type="transmembrane region" description="Helical" evidence="6">
    <location>
        <begin position="141"/>
        <end position="159"/>
    </location>
</feature>
<dbReference type="Pfam" id="PF02653">
    <property type="entry name" value="BPD_transp_2"/>
    <property type="match status" value="1"/>
</dbReference>
<feature type="transmembrane region" description="Helical" evidence="6">
    <location>
        <begin position="112"/>
        <end position="134"/>
    </location>
</feature>
<proteinExistence type="predicted"/>
<keyword evidence="5 6" id="KW-0472">Membrane</keyword>
<evidence type="ECO:0000256" key="2">
    <source>
        <dbReference type="ARBA" id="ARBA00022475"/>
    </source>
</evidence>
<name>A0A075VDL3_9PSEU</name>
<evidence type="ECO:0000256" key="5">
    <source>
        <dbReference type="ARBA" id="ARBA00023136"/>
    </source>
</evidence>
<keyword evidence="8" id="KW-1185">Reference proteome</keyword>
<keyword evidence="4 6" id="KW-1133">Transmembrane helix</keyword>
<evidence type="ECO:0000256" key="6">
    <source>
        <dbReference type="SAM" id="Phobius"/>
    </source>
</evidence>
<evidence type="ECO:0000256" key="4">
    <source>
        <dbReference type="ARBA" id="ARBA00022989"/>
    </source>
</evidence>
<accession>A0A075VDL3</accession>
<evidence type="ECO:0000313" key="7">
    <source>
        <dbReference type="EMBL" id="AIG80990.1"/>
    </source>
</evidence>
<dbReference type="GO" id="GO:0022857">
    <property type="term" value="F:transmembrane transporter activity"/>
    <property type="evidence" value="ECO:0007669"/>
    <property type="project" value="InterPro"/>
</dbReference>
<dbReference type="GO" id="GO:0005886">
    <property type="term" value="C:plasma membrane"/>
    <property type="evidence" value="ECO:0007669"/>
    <property type="project" value="UniProtKB-SubCell"/>
</dbReference>
<dbReference type="InterPro" id="IPR001851">
    <property type="entry name" value="ABC_transp_permease"/>
</dbReference>